<proteinExistence type="predicted"/>
<dbReference type="CDD" id="cd02199">
    <property type="entry name" value="YjgF_YER057c_UK114_like_1"/>
    <property type="match status" value="1"/>
</dbReference>
<keyword evidence="1" id="KW-0812">Transmembrane</keyword>
<name>A0A814V4U3_ADIRI</name>
<dbReference type="PANTHER" id="PTHR43760:SF1">
    <property type="entry name" value="ENDORIBONUCLEASE L-PSP_CHORISMATE MUTASE-LIKE DOMAIN-CONTAINING PROTEIN"/>
    <property type="match status" value="1"/>
</dbReference>
<organism evidence="3 4">
    <name type="scientific">Adineta ricciae</name>
    <name type="common">Rotifer</name>
    <dbReference type="NCBI Taxonomy" id="249248"/>
    <lineage>
        <taxon>Eukaryota</taxon>
        <taxon>Metazoa</taxon>
        <taxon>Spiralia</taxon>
        <taxon>Gnathifera</taxon>
        <taxon>Rotifera</taxon>
        <taxon>Eurotatoria</taxon>
        <taxon>Bdelloidea</taxon>
        <taxon>Adinetida</taxon>
        <taxon>Adinetidae</taxon>
        <taxon>Adineta</taxon>
    </lineage>
</organism>
<dbReference type="InterPro" id="IPR013813">
    <property type="entry name" value="Endoribo_LPSP/chorism_mut-like"/>
</dbReference>
<reference evidence="3" key="1">
    <citation type="submission" date="2021-02" db="EMBL/GenBank/DDBJ databases">
        <authorList>
            <person name="Nowell W R."/>
        </authorList>
    </citation>
    <scope>NUCLEOTIDE SEQUENCE</scope>
</reference>
<evidence type="ECO:0000313" key="3">
    <source>
        <dbReference type="EMBL" id="CAF1184198.1"/>
    </source>
</evidence>
<evidence type="ECO:0000313" key="4">
    <source>
        <dbReference type="Proteomes" id="UP000663852"/>
    </source>
</evidence>
<protein>
    <recommendedName>
        <fullName evidence="2">Endoribonuclease L-PSP/chorismate mutase-like domain-containing protein</fullName>
    </recommendedName>
</protein>
<evidence type="ECO:0000256" key="1">
    <source>
        <dbReference type="SAM" id="Phobius"/>
    </source>
</evidence>
<dbReference type="Proteomes" id="UP000663852">
    <property type="component" value="Unassembled WGS sequence"/>
</dbReference>
<comment type="caution">
    <text evidence="3">The sequence shown here is derived from an EMBL/GenBank/DDBJ whole genome shotgun (WGS) entry which is preliminary data.</text>
</comment>
<accession>A0A814V4U3</accession>
<feature type="domain" description="Endoribonuclease L-PSP/chorismate mutase-like" evidence="2">
    <location>
        <begin position="51"/>
        <end position="181"/>
    </location>
</feature>
<feature type="transmembrane region" description="Helical" evidence="1">
    <location>
        <begin position="6"/>
        <end position="22"/>
    </location>
</feature>
<dbReference type="EMBL" id="CAJNOJ010000139">
    <property type="protein sequence ID" value="CAF1184198.1"/>
    <property type="molecule type" value="Genomic_DNA"/>
</dbReference>
<dbReference type="SUPFAM" id="SSF55298">
    <property type="entry name" value="YjgF-like"/>
    <property type="match status" value="1"/>
</dbReference>
<sequence>MQFNLFPSLIHIWCIVFVFLIIENSGTTASDKDIEKRLQAELLALGFPNGQLPTLVPALGNYVDVVEVNKLLFLSSAAPQTPQGTFVKGRVPNEVSVADAITASKLACARQVNRMKTYLGDLSKVKKIVFINGKVQSQSDFTNHTVVVDGCSTFLVNVFGEKVGKHARTSGGLTSLPFNVTIEVEIIVQRK</sequence>
<dbReference type="OrthoDB" id="9980155at2759"/>
<keyword evidence="1" id="KW-1133">Transmembrane helix</keyword>
<dbReference type="InterPro" id="IPR035959">
    <property type="entry name" value="RutC-like_sf"/>
</dbReference>
<dbReference type="PANTHER" id="PTHR43760">
    <property type="entry name" value="ENDORIBONUCLEASE-RELATED"/>
    <property type="match status" value="1"/>
</dbReference>
<gene>
    <name evidence="3" type="ORF">EDS130_LOCUS24422</name>
</gene>
<evidence type="ECO:0000259" key="2">
    <source>
        <dbReference type="Pfam" id="PF14588"/>
    </source>
</evidence>
<keyword evidence="1" id="KW-0472">Membrane</keyword>
<dbReference type="Gene3D" id="3.30.1330.40">
    <property type="entry name" value="RutC-like"/>
    <property type="match status" value="1"/>
</dbReference>
<dbReference type="Pfam" id="PF14588">
    <property type="entry name" value="YjgF_endoribonc"/>
    <property type="match status" value="1"/>
</dbReference>
<dbReference type="AlphaFoldDB" id="A0A814V4U3"/>